<dbReference type="EMBL" id="MCGO01000015">
    <property type="protein sequence ID" value="ORY46947.1"/>
    <property type="molecule type" value="Genomic_DNA"/>
</dbReference>
<comment type="subcellular location">
    <subcellularLocation>
        <location evidence="1">Cytoplasmic vesicle</location>
        <location evidence="1">Secretory vesicle</location>
    </subcellularLocation>
</comment>
<evidence type="ECO:0000259" key="8">
    <source>
        <dbReference type="Pfam" id="PF16528"/>
    </source>
</evidence>
<comment type="similarity">
    <text evidence="2">Belongs to the EXO84 family.</text>
</comment>
<protein>
    <recommendedName>
        <fullName evidence="3">Exocyst complex component EXO84</fullName>
    </recommendedName>
</protein>
<dbReference type="InterPro" id="IPR042561">
    <property type="entry name" value="Exo84_C_1"/>
</dbReference>
<reference evidence="9 10" key="1">
    <citation type="submission" date="2016-07" db="EMBL/GenBank/DDBJ databases">
        <title>Pervasive Adenine N6-methylation of Active Genes in Fungi.</title>
        <authorList>
            <consortium name="DOE Joint Genome Institute"/>
            <person name="Mondo S.J."/>
            <person name="Dannebaum R.O."/>
            <person name="Kuo R.C."/>
            <person name="Labutti K."/>
            <person name="Haridas S."/>
            <person name="Kuo A."/>
            <person name="Salamov A."/>
            <person name="Ahrendt S.R."/>
            <person name="Lipzen A."/>
            <person name="Sullivan W."/>
            <person name="Andreopoulos W.B."/>
            <person name="Clum A."/>
            <person name="Lindquist E."/>
            <person name="Daum C."/>
            <person name="Ramamoorthy G.K."/>
            <person name="Gryganskyi A."/>
            <person name="Culley D."/>
            <person name="Magnuson J.K."/>
            <person name="James T.Y."/>
            <person name="O'Malley M.A."/>
            <person name="Stajich J.E."/>
            <person name="Spatafora J.W."/>
            <person name="Visel A."/>
            <person name="Grigoriev I.V."/>
        </authorList>
    </citation>
    <scope>NUCLEOTIDE SEQUENCE [LARGE SCALE GENOMIC DNA]</scope>
    <source>
        <strain evidence="9 10">JEL800</strain>
    </source>
</reference>
<organism evidence="9 10">
    <name type="scientific">Rhizoclosmatium globosum</name>
    <dbReference type="NCBI Taxonomy" id="329046"/>
    <lineage>
        <taxon>Eukaryota</taxon>
        <taxon>Fungi</taxon>
        <taxon>Fungi incertae sedis</taxon>
        <taxon>Chytridiomycota</taxon>
        <taxon>Chytridiomycota incertae sedis</taxon>
        <taxon>Chytridiomycetes</taxon>
        <taxon>Chytridiales</taxon>
        <taxon>Chytriomycetaceae</taxon>
        <taxon>Rhizoclosmatium</taxon>
    </lineage>
</organism>
<dbReference type="GO" id="GO:0006893">
    <property type="term" value="P:Golgi to plasma membrane transport"/>
    <property type="evidence" value="ECO:0007669"/>
    <property type="project" value="TreeGrafter"/>
</dbReference>
<dbReference type="InterPro" id="IPR042560">
    <property type="entry name" value="Exo84_C_2"/>
</dbReference>
<dbReference type="OrthoDB" id="642193at2759"/>
<keyword evidence="5" id="KW-0268">Exocytosis</keyword>
<dbReference type="Pfam" id="PF16528">
    <property type="entry name" value="Exo84_C"/>
    <property type="match status" value="1"/>
</dbReference>
<dbReference type="STRING" id="329046.A0A1Y2CJ59"/>
<evidence type="ECO:0000256" key="7">
    <source>
        <dbReference type="SAM" id="MobiDB-lite"/>
    </source>
</evidence>
<dbReference type="Pfam" id="PF08700">
    <property type="entry name" value="VPS51_Exo84_N"/>
    <property type="match status" value="1"/>
</dbReference>
<evidence type="ECO:0000256" key="4">
    <source>
        <dbReference type="ARBA" id="ARBA00022448"/>
    </source>
</evidence>
<evidence type="ECO:0000256" key="3">
    <source>
        <dbReference type="ARBA" id="ARBA00021269"/>
    </source>
</evidence>
<sequence length="789" mass="89845">MARNITASTISTSDPFQGIDMNAYSDVDFRAETYLNGISQSCQKMASGPTEPHAKDAAAKDLQRNVHKNYSEFVLISKEISSLEGDVLLLRGLLDDLSAVNNGYKMDQANTSDENLKEQDDQEASNVVKRSLNALTSQELQEQQRVAMENLYEQIEGLKKLLPISKSRYIVRDGADTRVSEINPSSYKQKQQVFMYVLNDTLLVVIKKKNILNGKTKLVIEKCFRLVEMAVIDMKDSSEITNAFKVMSHPDVFVYRTETWEEKRSLLATIKRVSDEIIGQKKKDKEAAQKPVPKIAAPDTTPKVEIDTTSPKGGQLASPKRDDLSQADIKWITELSYDLDVLIAHREFETAVTEILRARDMFANYPDTKIKYQFERQDIEDRVDVLASYICRDLANPIASKTQIQDNIDRLILLGLGNQARNIFLESRSDIIHHRIKLVKFDGDVADYVNDLSMVVFRLIRSTCDWYNVSFKETTMASGFLNGSSIMTSSCIEEYRRRGKDNIIRFIDEDSFTVVECAENDLIKSGDILATGLDANSNVSVSVLQLYELLMDFGADMGLIMSISLYAKIVWCLTDFFSSYLILLRHDNELRIVIDNMMPQVASQLAQRFDRSIPELDEHRGRLRGLVNAMQNNFVKLKVKNVIQNVFSLQAVDYSSTASILENAKPTDNVILFLSDMNDMLRDAENSAAFRKILIDIIHGVFTAMNEASHWENERGPLRFEPFVNSSANELANKVCERALRTYFTQNTKIRATLKTGEWYDRRVQEETRHWNFPFLTMNELAAGTNQWM</sequence>
<dbReference type="PANTHER" id="PTHR21426">
    <property type="entry name" value="EXOCYST COMPLEX COMPONENT 8"/>
    <property type="match status" value="1"/>
</dbReference>
<name>A0A1Y2CJ59_9FUNG</name>
<dbReference type="InterPro" id="IPR016159">
    <property type="entry name" value="Cullin_repeat-like_dom_sf"/>
</dbReference>
<evidence type="ECO:0000313" key="10">
    <source>
        <dbReference type="Proteomes" id="UP000193642"/>
    </source>
</evidence>
<proteinExistence type="inferred from homology"/>
<keyword evidence="6" id="KW-0653">Protein transport</keyword>
<dbReference type="GO" id="GO:0015031">
    <property type="term" value="P:protein transport"/>
    <property type="evidence" value="ECO:0007669"/>
    <property type="project" value="UniProtKB-KW"/>
</dbReference>
<dbReference type="PANTHER" id="PTHR21426:SF12">
    <property type="entry name" value="EXOCYST COMPLEX COMPONENT 8"/>
    <property type="match status" value="1"/>
</dbReference>
<dbReference type="Gene3D" id="1.20.58.1220">
    <property type="entry name" value="Exo84p, C-terminal helical domain"/>
    <property type="match status" value="1"/>
</dbReference>
<keyword evidence="10" id="KW-1185">Reference proteome</keyword>
<feature type="region of interest" description="Disordered" evidence="7">
    <location>
        <begin position="282"/>
        <end position="321"/>
    </location>
</feature>
<feature type="domain" description="Exocyst component Exo84 C-terminal" evidence="8">
    <location>
        <begin position="330"/>
        <end position="481"/>
    </location>
</feature>
<dbReference type="AlphaFoldDB" id="A0A1Y2CJ59"/>
<dbReference type="GO" id="GO:0030133">
    <property type="term" value="C:transport vesicle"/>
    <property type="evidence" value="ECO:0007669"/>
    <property type="project" value="UniProtKB-SubCell"/>
</dbReference>
<keyword evidence="4" id="KW-0813">Transport</keyword>
<gene>
    <name evidence="9" type="ORF">BCR33DRAFT_783393</name>
</gene>
<dbReference type="InterPro" id="IPR033961">
    <property type="entry name" value="Exo84"/>
</dbReference>
<dbReference type="GO" id="GO:0006887">
    <property type="term" value="P:exocytosis"/>
    <property type="evidence" value="ECO:0007669"/>
    <property type="project" value="UniProtKB-KW"/>
</dbReference>
<dbReference type="InterPro" id="IPR011993">
    <property type="entry name" value="PH-like_dom_sf"/>
</dbReference>
<dbReference type="InterPro" id="IPR032403">
    <property type="entry name" value="Exo84_C"/>
</dbReference>
<dbReference type="Proteomes" id="UP000193642">
    <property type="component" value="Unassembled WGS sequence"/>
</dbReference>
<dbReference type="Gene3D" id="1.20.58.1210">
    <property type="entry name" value="Exo84p, N-terminal helical domain"/>
    <property type="match status" value="1"/>
</dbReference>
<dbReference type="SUPFAM" id="SSF50729">
    <property type="entry name" value="PH domain-like"/>
    <property type="match status" value="1"/>
</dbReference>
<dbReference type="SUPFAM" id="SSF74788">
    <property type="entry name" value="Cullin repeat-like"/>
    <property type="match status" value="1"/>
</dbReference>
<evidence type="ECO:0000256" key="2">
    <source>
        <dbReference type="ARBA" id="ARBA00007210"/>
    </source>
</evidence>
<comment type="caution">
    <text evidence="9">The sequence shown here is derived from an EMBL/GenBank/DDBJ whole genome shotgun (WGS) entry which is preliminary data.</text>
</comment>
<evidence type="ECO:0000256" key="1">
    <source>
        <dbReference type="ARBA" id="ARBA00004398"/>
    </source>
</evidence>
<dbReference type="GO" id="GO:0000145">
    <property type="term" value="C:exocyst"/>
    <property type="evidence" value="ECO:0007669"/>
    <property type="project" value="InterPro"/>
</dbReference>
<accession>A0A1Y2CJ59</accession>
<dbReference type="Gene3D" id="2.30.29.30">
    <property type="entry name" value="Pleckstrin-homology domain (PH domain)/Phosphotyrosine-binding domain (PTB)"/>
    <property type="match status" value="1"/>
</dbReference>
<evidence type="ECO:0000256" key="5">
    <source>
        <dbReference type="ARBA" id="ARBA00022483"/>
    </source>
</evidence>
<evidence type="ECO:0000313" key="9">
    <source>
        <dbReference type="EMBL" id="ORY46947.1"/>
    </source>
</evidence>
<evidence type="ECO:0000256" key="6">
    <source>
        <dbReference type="ARBA" id="ARBA00022927"/>
    </source>
</evidence>
<dbReference type="Pfam" id="PF25345">
    <property type="entry name" value="PH_EXO84"/>
    <property type="match status" value="1"/>
</dbReference>